<dbReference type="AlphaFoldDB" id="A0A166G3V1"/>
<evidence type="ECO:0000313" key="3">
    <source>
        <dbReference type="Proteomes" id="UP000076532"/>
    </source>
</evidence>
<evidence type="ECO:0000313" key="2">
    <source>
        <dbReference type="EMBL" id="KZP17442.1"/>
    </source>
</evidence>
<reference evidence="2 3" key="1">
    <citation type="journal article" date="2016" name="Mol. Biol. Evol.">
        <title>Comparative Genomics of Early-Diverging Mushroom-Forming Fungi Provides Insights into the Origins of Lignocellulose Decay Capabilities.</title>
        <authorList>
            <person name="Nagy L.G."/>
            <person name="Riley R."/>
            <person name="Tritt A."/>
            <person name="Adam C."/>
            <person name="Daum C."/>
            <person name="Floudas D."/>
            <person name="Sun H."/>
            <person name="Yadav J.S."/>
            <person name="Pangilinan J."/>
            <person name="Larsson K.H."/>
            <person name="Matsuura K."/>
            <person name="Barry K."/>
            <person name="Labutti K."/>
            <person name="Kuo R."/>
            <person name="Ohm R.A."/>
            <person name="Bhattacharya S.S."/>
            <person name="Shirouzu T."/>
            <person name="Yoshinaga Y."/>
            <person name="Martin F.M."/>
            <person name="Grigoriev I.V."/>
            <person name="Hibbett D.S."/>
        </authorList>
    </citation>
    <scope>NUCLEOTIDE SEQUENCE [LARGE SCALE GENOMIC DNA]</scope>
    <source>
        <strain evidence="2 3">CBS 109695</strain>
    </source>
</reference>
<feature type="region of interest" description="Disordered" evidence="1">
    <location>
        <begin position="1"/>
        <end position="40"/>
    </location>
</feature>
<sequence length="90" mass="10155">MKAAGRGIRRSARRRPPRASPQQRSRKSRQTTRKAPTAGHVTLSLNDRVNFAKSSTLCNVVQLMIMMSNDVPLLWSYKFAQAYIKVLPNA</sequence>
<gene>
    <name evidence="2" type="ORF">FIBSPDRAFT_957249</name>
</gene>
<dbReference type="OrthoDB" id="534348at2759"/>
<dbReference type="EMBL" id="KV417583">
    <property type="protein sequence ID" value="KZP17442.1"/>
    <property type="molecule type" value="Genomic_DNA"/>
</dbReference>
<evidence type="ECO:0000256" key="1">
    <source>
        <dbReference type="SAM" id="MobiDB-lite"/>
    </source>
</evidence>
<protein>
    <submittedName>
        <fullName evidence="2">Uncharacterized protein</fullName>
    </submittedName>
</protein>
<name>A0A166G3V1_9AGAM</name>
<dbReference type="Gene3D" id="3.10.150.10">
    <property type="entry name" value="DNA Polymerase III, subunit A, domain 2"/>
    <property type="match status" value="1"/>
</dbReference>
<accession>A0A166G3V1</accession>
<feature type="compositionally biased region" description="Basic residues" evidence="1">
    <location>
        <begin position="7"/>
        <end position="17"/>
    </location>
</feature>
<proteinExistence type="predicted"/>
<keyword evidence="3" id="KW-1185">Reference proteome</keyword>
<dbReference type="Proteomes" id="UP000076532">
    <property type="component" value="Unassembled WGS sequence"/>
</dbReference>
<organism evidence="2 3">
    <name type="scientific">Athelia psychrophila</name>
    <dbReference type="NCBI Taxonomy" id="1759441"/>
    <lineage>
        <taxon>Eukaryota</taxon>
        <taxon>Fungi</taxon>
        <taxon>Dikarya</taxon>
        <taxon>Basidiomycota</taxon>
        <taxon>Agaricomycotina</taxon>
        <taxon>Agaricomycetes</taxon>
        <taxon>Agaricomycetidae</taxon>
        <taxon>Atheliales</taxon>
        <taxon>Atheliaceae</taxon>
        <taxon>Athelia</taxon>
    </lineage>
</organism>